<feature type="compositionally biased region" description="Basic and acidic residues" evidence="1">
    <location>
        <begin position="134"/>
        <end position="146"/>
    </location>
</feature>
<reference evidence="2" key="1">
    <citation type="submission" date="2022-10" db="EMBL/GenBank/DDBJ databases">
        <title>Roseovarius pelagicus sp. nov., isolated from Arctic seawater.</title>
        <authorList>
            <person name="Hong Y.W."/>
            <person name="Hwang C.Y."/>
        </authorList>
    </citation>
    <scope>NUCLEOTIDE SEQUENCE</scope>
    <source>
        <strain evidence="2">HL-MP18</strain>
    </source>
</reference>
<feature type="compositionally biased region" description="Basic and acidic residues" evidence="1">
    <location>
        <begin position="105"/>
        <end position="122"/>
    </location>
</feature>
<sequence>MSDPVTNVEIEDVLSSIRRLVSNESRVADTDSHGGVSRPVARNKGDAETSDVSKLVLTPSFRVDETQREVPPEPESEQAVPEAEELRAPKERTEEVRESDENEAESQRTDNGHADDHDHLDVNQDDEEFDTDEAFDRAEEDHSTRLDDDEASDLDEHDHTVAVENTAPSDVASALKNRVAELEQAVAERSEQWEPDGASDDDYAGAAVEPLPWEDYVPSDTGGDADGNTQSDAAAKQSDAAESTMRSRGAFEVSEEAASTTTKPSQDSLNSDDTDTAEDFAEQELPLPEAADTEDRLEDDTARLLGLDEDSDAILDEDALRELVTEIVRQELQGGLGERITRNVRKLVRREIHRALASQELE</sequence>
<gene>
    <name evidence="2" type="ORF">N7U68_16680</name>
</gene>
<evidence type="ECO:0000256" key="1">
    <source>
        <dbReference type="SAM" id="MobiDB-lite"/>
    </source>
</evidence>
<feature type="region of interest" description="Disordered" evidence="1">
    <location>
        <begin position="22"/>
        <end position="297"/>
    </location>
</feature>
<protein>
    <recommendedName>
        <fullName evidence="4">Glycerol-3-phosphate dehydrogenase</fullName>
    </recommendedName>
</protein>
<feature type="compositionally biased region" description="Basic and acidic residues" evidence="1">
    <location>
        <begin position="62"/>
        <end position="71"/>
    </location>
</feature>
<organism evidence="2 3">
    <name type="scientific">Roseovarius pelagicus</name>
    <dbReference type="NCBI Taxonomy" id="2980108"/>
    <lineage>
        <taxon>Bacteria</taxon>
        <taxon>Pseudomonadati</taxon>
        <taxon>Pseudomonadota</taxon>
        <taxon>Alphaproteobacteria</taxon>
        <taxon>Rhodobacterales</taxon>
        <taxon>Roseobacteraceae</taxon>
        <taxon>Roseovarius</taxon>
    </lineage>
</organism>
<feature type="compositionally biased region" description="Polar residues" evidence="1">
    <location>
        <begin position="257"/>
        <end position="269"/>
    </location>
</feature>
<dbReference type="EMBL" id="CP106738">
    <property type="protein sequence ID" value="UXX82703.1"/>
    <property type="molecule type" value="Genomic_DNA"/>
</dbReference>
<proteinExistence type="predicted"/>
<accession>A0ABY6D9D8</accession>
<feature type="compositionally biased region" description="Basic and acidic residues" evidence="1">
    <location>
        <begin position="178"/>
        <end position="192"/>
    </location>
</feature>
<dbReference type="Proteomes" id="UP001064087">
    <property type="component" value="Chromosome"/>
</dbReference>
<keyword evidence="3" id="KW-1185">Reference proteome</keyword>
<name>A0ABY6D9D8_9RHOB</name>
<feature type="compositionally biased region" description="Acidic residues" evidence="1">
    <location>
        <begin position="123"/>
        <end position="133"/>
    </location>
</feature>
<feature type="compositionally biased region" description="Low complexity" evidence="1">
    <location>
        <begin position="230"/>
        <end position="241"/>
    </location>
</feature>
<evidence type="ECO:0000313" key="2">
    <source>
        <dbReference type="EMBL" id="UXX82703.1"/>
    </source>
</evidence>
<feature type="compositionally biased region" description="Acidic residues" evidence="1">
    <location>
        <begin position="193"/>
        <end position="203"/>
    </location>
</feature>
<feature type="compositionally biased region" description="Basic and acidic residues" evidence="1">
    <location>
        <begin position="84"/>
        <end position="96"/>
    </location>
</feature>
<feature type="compositionally biased region" description="Acidic residues" evidence="1">
    <location>
        <begin position="270"/>
        <end position="282"/>
    </location>
</feature>
<dbReference type="RefSeq" id="WP_263047533.1">
    <property type="nucleotide sequence ID" value="NZ_CP106738.1"/>
</dbReference>
<evidence type="ECO:0008006" key="4">
    <source>
        <dbReference type="Google" id="ProtNLM"/>
    </source>
</evidence>
<evidence type="ECO:0000313" key="3">
    <source>
        <dbReference type="Proteomes" id="UP001064087"/>
    </source>
</evidence>